<name>A0A9P5ZZR4_PLEER</name>
<feature type="transmembrane region" description="Helical" evidence="1">
    <location>
        <begin position="165"/>
        <end position="187"/>
    </location>
</feature>
<organism evidence="3 4">
    <name type="scientific">Pleurotus eryngii</name>
    <name type="common">Boletus of the steppes</name>
    <dbReference type="NCBI Taxonomy" id="5323"/>
    <lineage>
        <taxon>Eukaryota</taxon>
        <taxon>Fungi</taxon>
        <taxon>Dikarya</taxon>
        <taxon>Basidiomycota</taxon>
        <taxon>Agaricomycotina</taxon>
        <taxon>Agaricomycetes</taxon>
        <taxon>Agaricomycetidae</taxon>
        <taxon>Agaricales</taxon>
        <taxon>Pleurotineae</taxon>
        <taxon>Pleurotaceae</taxon>
        <taxon>Pleurotus</taxon>
    </lineage>
</organism>
<feature type="transmembrane region" description="Helical" evidence="1">
    <location>
        <begin position="208"/>
        <end position="232"/>
    </location>
</feature>
<reference evidence="3" key="1">
    <citation type="submission" date="2020-11" db="EMBL/GenBank/DDBJ databases">
        <authorList>
            <consortium name="DOE Joint Genome Institute"/>
            <person name="Ahrendt S."/>
            <person name="Riley R."/>
            <person name="Andreopoulos W."/>
            <person name="Labutti K."/>
            <person name="Pangilinan J."/>
            <person name="Ruiz-Duenas F.J."/>
            <person name="Barrasa J.M."/>
            <person name="Sanchez-Garcia M."/>
            <person name="Camarero S."/>
            <person name="Miyauchi S."/>
            <person name="Serrano A."/>
            <person name="Linde D."/>
            <person name="Babiker R."/>
            <person name="Drula E."/>
            <person name="Ayuso-Fernandez I."/>
            <person name="Pacheco R."/>
            <person name="Padilla G."/>
            <person name="Ferreira P."/>
            <person name="Barriuso J."/>
            <person name="Kellner H."/>
            <person name="Castanera R."/>
            <person name="Alfaro M."/>
            <person name="Ramirez L."/>
            <person name="Pisabarro A.G."/>
            <person name="Kuo A."/>
            <person name="Tritt A."/>
            <person name="Lipzen A."/>
            <person name="He G."/>
            <person name="Yan M."/>
            <person name="Ng V."/>
            <person name="Cullen D."/>
            <person name="Martin F."/>
            <person name="Rosso M.-N."/>
            <person name="Henrissat B."/>
            <person name="Hibbett D."/>
            <person name="Martinez A.T."/>
            <person name="Grigoriev I.V."/>
        </authorList>
    </citation>
    <scope>NUCLEOTIDE SEQUENCE</scope>
    <source>
        <strain evidence="3">ATCC 90797</strain>
    </source>
</reference>
<proteinExistence type="predicted"/>
<evidence type="ECO:0000313" key="3">
    <source>
        <dbReference type="EMBL" id="KAF9495239.1"/>
    </source>
</evidence>
<feature type="transmembrane region" description="Helical" evidence="1">
    <location>
        <begin position="131"/>
        <end position="153"/>
    </location>
</feature>
<keyword evidence="1" id="KW-1133">Transmembrane helix</keyword>
<dbReference type="EMBL" id="MU154564">
    <property type="protein sequence ID" value="KAF9495239.1"/>
    <property type="molecule type" value="Genomic_DNA"/>
</dbReference>
<feature type="domain" description="DUF6533" evidence="2">
    <location>
        <begin position="19"/>
        <end position="64"/>
    </location>
</feature>
<dbReference type="Proteomes" id="UP000807025">
    <property type="component" value="Unassembled WGS sequence"/>
</dbReference>
<keyword evidence="4" id="KW-1185">Reference proteome</keyword>
<feature type="transmembrane region" description="Helical" evidence="1">
    <location>
        <begin position="20"/>
        <end position="38"/>
    </location>
</feature>
<evidence type="ECO:0000256" key="1">
    <source>
        <dbReference type="SAM" id="Phobius"/>
    </source>
</evidence>
<accession>A0A9P5ZZR4</accession>
<dbReference type="Pfam" id="PF20151">
    <property type="entry name" value="DUF6533"/>
    <property type="match status" value="1"/>
</dbReference>
<dbReference type="OrthoDB" id="2939706at2759"/>
<dbReference type="AlphaFoldDB" id="A0A9P5ZZR4"/>
<feature type="transmembrane region" description="Helical" evidence="1">
    <location>
        <begin position="50"/>
        <end position="70"/>
    </location>
</feature>
<dbReference type="InterPro" id="IPR045340">
    <property type="entry name" value="DUF6533"/>
</dbReference>
<sequence length="234" mass="26438">MPPGGTLFLESSSLTVREYTYLASLTVLVYEYFTTLYLEVAFIWKPPMTFIKYLFFASRYLALVSQIISQALFFRLDRTGQDPYTYRQCIAWHSFQTASFQTLLFVVECIQTMKIQALYAGNRKMLWTLHSFRAVALCLMTYTTVATLVLLSYDGACIVSSVPWHVVWFGATAIITQAIISIAGLSPTAIRDLRRQSTLFAIITRDSFFTFLLVTTLSAVIITHASLLAPIIPS</sequence>
<evidence type="ECO:0000313" key="4">
    <source>
        <dbReference type="Proteomes" id="UP000807025"/>
    </source>
</evidence>
<comment type="caution">
    <text evidence="3">The sequence shown here is derived from an EMBL/GenBank/DDBJ whole genome shotgun (WGS) entry which is preliminary data.</text>
</comment>
<protein>
    <recommendedName>
        <fullName evidence="2">DUF6533 domain-containing protein</fullName>
    </recommendedName>
</protein>
<feature type="transmembrane region" description="Helical" evidence="1">
    <location>
        <begin position="90"/>
        <end position="110"/>
    </location>
</feature>
<evidence type="ECO:0000259" key="2">
    <source>
        <dbReference type="Pfam" id="PF20151"/>
    </source>
</evidence>
<gene>
    <name evidence="3" type="ORF">BDN71DRAFT_1447890</name>
</gene>
<keyword evidence="1" id="KW-0472">Membrane</keyword>
<keyword evidence="1" id="KW-0812">Transmembrane</keyword>